<name>A0ABV2K149_9GAMM</name>
<dbReference type="Proteomes" id="UP001549184">
    <property type="component" value="Unassembled WGS sequence"/>
</dbReference>
<evidence type="ECO:0000313" key="1">
    <source>
        <dbReference type="EMBL" id="MET3654806.1"/>
    </source>
</evidence>
<gene>
    <name evidence="1" type="ORF">ABIC75_004554</name>
</gene>
<accession>A0ABV2K149</accession>
<evidence type="ECO:0000313" key="2">
    <source>
        <dbReference type="Proteomes" id="UP001549184"/>
    </source>
</evidence>
<dbReference type="EMBL" id="JBEPMU010000010">
    <property type="protein sequence ID" value="MET3654806.1"/>
    <property type="molecule type" value="Genomic_DNA"/>
</dbReference>
<comment type="caution">
    <text evidence="1">The sequence shown here is derived from an EMBL/GenBank/DDBJ whole genome shotgun (WGS) entry which is preliminary data.</text>
</comment>
<evidence type="ECO:0008006" key="3">
    <source>
        <dbReference type="Google" id="ProtNLM"/>
    </source>
</evidence>
<protein>
    <recommendedName>
        <fullName evidence="3">Transposase</fullName>
    </recommendedName>
</protein>
<reference evidence="1 2" key="1">
    <citation type="submission" date="2024-06" db="EMBL/GenBank/DDBJ databases">
        <title>Sorghum-associated microbial communities from plants grown in Nebraska, USA.</title>
        <authorList>
            <person name="Schachtman D."/>
        </authorList>
    </citation>
    <scope>NUCLEOTIDE SEQUENCE [LARGE SCALE GENOMIC DNA]</scope>
    <source>
        <strain evidence="1 2">1073</strain>
    </source>
</reference>
<proteinExistence type="predicted"/>
<keyword evidence="2" id="KW-1185">Reference proteome</keyword>
<sequence length="37" mass="4457">MKKPKFIEGQIVRIFKEFDADEKMMETCRKHDISEPT</sequence>
<organism evidence="1 2">
    <name type="scientific">Dyella japonica</name>
    <dbReference type="NCBI Taxonomy" id="231455"/>
    <lineage>
        <taxon>Bacteria</taxon>
        <taxon>Pseudomonadati</taxon>
        <taxon>Pseudomonadota</taxon>
        <taxon>Gammaproteobacteria</taxon>
        <taxon>Lysobacterales</taxon>
        <taxon>Rhodanobacteraceae</taxon>
        <taxon>Dyella</taxon>
    </lineage>
</organism>